<organism evidence="6 7">
    <name type="scientific">Podarcis muralis</name>
    <name type="common">Wall lizard</name>
    <name type="synonym">Lacerta muralis</name>
    <dbReference type="NCBI Taxonomy" id="64176"/>
    <lineage>
        <taxon>Eukaryota</taxon>
        <taxon>Metazoa</taxon>
        <taxon>Chordata</taxon>
        <taxon>Craniata</taxon>
        <taxon>Vertebrata</taxon>
        <taxon>Euteleostomi</taxon>
        <taxon>Lepidosauria</taxon>
        <taxon>Squamata</taxon>
        <taxon>Bifurcata</taxon>
        <taxon>Unidentata</taxon>
        <taxon>Episquamata</taxon>
        <taxon>Laterata</taxon>
        <taxon>Lacertibaenia</taxon>
        <taxon>Lacertidae</taxon>
        <taxon>Podarcis</taxon>
    </lineage>
</organism>
<evidence type="ECO:0000313" key="6">
    <source>
        <dbReference type="Ensembl" id="ENSPMRP00000032056.1"/>
    </source>
</evidence>
<dbReference type="PANTHER" id="PTHR14150:SF12">
    <property type="entry name" value="U3 SMALL NUCLEOLAR RNA-ASSOCIATED PROTEIN 14 HOMOLOG A"/>
    <property type="match status" value="1"/>
</dbReference>
<comment type="subcellular location">
    <subcellularLocation>
        <location evidence="1">Nucleus</location>
        <location evidence="1">Nucleolus</location>
    </subcellularLocation>
</comment>
<dbReference type="OMA" id="QVIEPMD"/>
<evidence type="ECO:0000256" key="5">
    <source>
        <dbReference type="SAM" id="MobiDB-lite"/>
    </source>
</evidence>
<feature type="region of interest" description="Disordered" evidence="5">
    <location>
        <begin position="776"/>
        <end position="801"/>
    </location>
</feature>
<name>A0A670K5E7_PODMU</name>
<dbReference type="GO" id="GO:0006364">
    <property type="term" value="P:rRNA processing"/>
    <property type="evidence" value="ECO:0007669"/>
    <property type="project" value="InterPro"/>
</dbReference>
<proteinExistence type="inferred from homology"/>
<feature type="region of interest" description="Disordered" evidence="5">
    <location>
        <begin position="538"/>
        <end position="578"/>
    </location>
</feature>
<evidence type="ECO:0000256" key="1">
    <source>
        <dbReference type="ARBA" id="ARBA00004604"/>
    </source>
</evidence>
<dbReference type="Proteomes" id="UP000472272">
    <property type="component" value="Unplaced"/>
</dbReference>
<keyword evidence="4" id="KW-0539">Nucleus</keyword>
<evidence type="ECO:0000256" key="3">
    <source>
        <dbReference type="ARBA" id="ARBA00022553"/>
    </source>
</evidence>
<feature type="compositionally biased region" description="Basic residues" evidence="5">
    <location>
        <begin position="786"/>
        <end position="801"/>
    </location>
</feature>
<dbReference type="PANTHER" id="PTHR14150">
    <property type="entry name" value="U3 SMALL NUCLEOLAR RNA-ASSOCIATED PROTEIN 14"/>
    <property type="match status" value="1"/>
</dbReference>
<evidence type="ECO:0008006" key="8">
    <source>
        <dbReference type="Google" id="ProtNLM"/>
    </source>
</evidence>
<feature type="compositionally biased region" description="Acidic residues" evidence="5">
    <location>
        <begin position="416"/>
        <end position="428"/>
    </location>
</feature>
<feature type="region of interest" description="Disordered" evidence="5">
    <location>
        <begin position="405"/>
        <end position="484"/>
    </location>
</feature>
<sequence length="801" mass="89426">MSLPSQSSAIAVPMASPVGEGGEVPQKFRFTAGSAAVLYGAQGAICSLPGLDHPRAQPPFLSLSSWTEEKGKGSIGVSELPPPMAAAEEEHPLRNGLVMSEDDEEKEADNEEATKKHHQLLDSLTALAGAKRRRAVERTEASRQISEFDLCGGDAREKVLLSELLQPASSSPALSSIQKQLKKAQHKKAIHLPLSKEENERVVREAAYTQTSQALAKWQPVVQQNRRAEQLVFPLQQEKVTVAAIEEVINGWQARTPLEQEIFDILHRGKQPVKDPLLTPQEKSSLQAMSLEEAQLRRMQRQKARVLQSYYEAKARRQRKIKSKRYHRMLRKIRKRKVLKEFETLRKTNPEAALEELAKIEKARIEERMSLKHQNKGKWAKSTVLMAKYNLEARQAMQEQLARNKELTQKVRPASDSEEGGNDTDAEGDLVPSVVNERPAGLDPDNPWMLGRPHPEPKEDLPAAPEDSEESDEEMEPPATKEETLLQGFVAGLNSEEAMPKVTDVLLPAPPSPVPEGPLLSEKLERLRTLEDMEAIETEEVPLENGMPEVNGTELQQPPEAESSPKGGKTQSSKKKTKRKALIDLKAVLAQPLRPIQCPFLPSAVQDELEMGKDQRQVIREAFASDNVVADFMKEKRRAEQNSKPKVINLVLPGWGEWGGAGLQPSKMKKRRFLITPAAGPPRKDRHLPNVILSEQRNISAAVHQVSQLPFPFENSKQFERSIQAPMGPTWNTQRAFQRLTAPHIVTKPGHIIRPISAEDSELLCKVEKANGMGREPDLALSLSPHNHHPRHASKRKGRRS</sequence>
<dbReference type="Pfam" id="PF04615">
    <property type="entry name" value="Utp14"/>
    <property type="match status" value="2"/>
</dbReference>
<evidence type="ECO:0000313" key="7">
    <source>
        <dbReference type="Proteomes" id="UP000472272"/>
    </source>
</evidence>
<reference evidence="6" key="2">
    <citation type="submission" date="2025-09" db="UniProtKB">
        <authorList>
            <consortium name="Ensembl"/>
        </authorList>
    </citation>
    <scope>IDENTIFICATION</scope>
</reference>
<dbReference type="GeneTree" id="ENSGT00390000008142"/>
<dbReference type="Ensembl" id="ENSPMRT00000033995.1">
    <property type="protein sequence ID" value="ENSPMRP00000032056.1"/>
    <property type="gene ID" value="ENSPMRG00000020780.1"/>
</dbReference>
<dbReference type="GO" id="GO:0032040">
    <property type="term" value="C:small-subunit processome"/>
    <property type="evidence" value="ECO:0007669"/>
    <property type="project" value="InterPro"/>
</dbReference>
<feature type="compositionally biased region" description="Basic and acidic residues" evidence="5">
    <location>
        <begin position="405"/>
        <end position="415"/>
    </location>
</feature>
<protein>
    <recommendedName>
        <fullName evidence="8">UTP14C small subunit processome component</fullName>
    </recommendedName>
</protein>
<reference evidence="6" key="1">
    <citation type="submission" date="2025-08" db="UniProtKB">
        <authorList>
            <consortium name="Ensembl"/>
        </authorList>
    </citation>
    <scope>IDENTIFICATION</scope>
</reference>
<keyword evidence="3" id="KW-0597">Phosphoprotein</keyword>
<feature type="compositionally biased region" description="Acidic residues" evidence="5">
    <location>
        <begin position="466"/>
        <end position="476"/>
    </location>
</feature>
<evidence type="ECO:0000256" key="4">
    <source>
        <dbReference type="ARBA" id="ARBA00023242"/>
    </source>
</evidence>
<dbReference type="AlphaFoldDB" id="A0A670K5E7"/>
<accession>A0A670K5E7</accession>
<evidence type="ECO:0000256" key="2">
    <source>
        <dbReference type="ARBA" id="ARBA00007774"/>
    </source>
</evidence>
<dbReference type="InterPro" id="IPR006709">
    <property type="entry name" value="SSU_processome_Utp14"/>
</dbReference>
<comment type="similarity">
    <text evidence="2">Belongs to the UTP14 family.</text>
</comment>
<keyword evidence="7" id="KW-1185">Reference proteome</keyword>